<dbReference type="InterPro" id="IPR017593">
    <property type="entry name" value="Allantoinase"/>
</dbReference>
<keyword evidence="8 11" id="KW-0378">Hydrolase</keyword>
<comment type="cofactor">
    <cofactor evidence="1">
        <name>Zn(2+)</name>
        <dbReference type="ChEBI" id="CHEBI:29105"/>
    </cofactor>
</comment>
<dbReference type="PANTHER" id="PTHR43668">
    <property type="entry name" value="ALLANTOINASE"/>
    <property type="match status" value="1"/>
</dbReference>
<evidence type="ECO:0000256" key="6">
    <source>
        <dbReference type="ARBA" id="ARBA00022631"/>
    </source>
</evidence>
<sequence length="441" mass="46563">MAADTYDVVVRAARAVVDGREQPVTLGIRDGRIASLDAAQPWDLVLADDEVLLPGLVDTHVHVNEPGRTEWEGFDSATRAAAAGGVTTVVDMPLNSIPPTTTLAGLRVKQQAAREQVHVDVGFWGGAVPGNVADLAPLHGAGVFGFKCFLLPSGVEEFPELDAAGLHAAMTELARHDALLVVHAEDEGELGASPHGVAYAGFLASRPARAEQVAIDRVVGTAAATGGRAHVVHLSGADALPAIRAARAAGVRLTVETCPHYLSFVAEEIGDGHTEFKCCPPIRDAANRELLWQALADGDVDLVVSDHSPCTPELKRLDSGDFGDAWGGIASLQLGLPAVWSEARRRGHDLVDVVRWMCEAPADLVGLRRKGRLAVGHDADLCVLAPDASFTVDASTLHHRNPVTAYAGRTLTGTVRQTWLRGVPVDLDGAPRGRLLERGEA</sequence>
<dbReference type="GO" id="GO:0008270">
    <property type="term" value="F:zinc ion binding"/>
    <property type="evidence" value="ECO:0007669"/>
    <property type="project" value="InterPro"/>
</dbReference>
<evidence type="ECO:0000256" key="5">
    <source>
        <dbReference type="ARBA" id="ARBA00012863"/>
    </source>
</evidence>
<dbReference type="GO" id="GO:0050897">
    <property type="term" value="F:cobalt ion binding"/>
    <property type="evidence" value="ECO:0007669"/>
    <property type="project" value="InterPro"/>
</dbReference>
<evidence type="ECO:0000256" key="1">
    <source>
        <dbReference type="ARBA" id="ARBA00001947"/>
    </source>
</evidence>
<dbReference type="InterPro" id="IPR032466">
    <property type="entry name" value="Metal_Hydrolase"/>
</dbReference>
<name>A0A4P7GJQ2_9ACTN</name>
<comment type="similarity">
    <text evidence="3">Belongs to the metallo-dependent hydrolases superfamily. Allantoinase family.</text>
</comment>
<feature type="domain" description="Amidohydrolase-related" evidence="10">
    <location>
        <begin position="51"/>
        <end position="423"/>
    </location>
</feature>
<comment type="subunit">
    <text evidence="4">Homotetramer.</text>
</comment>
<dbReference type="Gene3D" id="3.20.20.140">
    <property type="entry name" value="Metal-dependent hydrolases"/>
    <property type="match status" value="1"/>
</dbReference>
<dbReference type="GO" id="GO:0005737">
    <property type="term" value="C:cytoplasm"/>
    <property type="evidence" value="ECO:0007669"/>
    <property type="project" value="TreeGrafter"/>
</dbReference>
<dbReference type="EC" id="3.5.2.5" evidence="5"/>
<dbReference type="SUPFAM" id="SSF51556">
    <property type="entry name" value="Metallo-dependent hydrolases"/>
    <property type="match status" value="1"/>
</dbReference>
<dbReference type="GO" id="GO:0000256">
    <property type="term" value="P:allantoin catabolic process"/>
    <property type="evidence" value="ECO:0007669"/>
    <property type="project" value="InterPro"/>
</dbReference>
<dbReference type="FunFam" id="3.20.20.140:FF:000032">
    <property type="entry name" value="Allantoinase Dal1"/>
    <property type="match status" value="1"/>
</dbReference>
<evidence type="ECO:0000256" key="3">
    <source>
        <dbReference type="ARBA" id="ARBA00010368"/>
    </source>
</evidence>
<dbReference type="InterPro" id="IPR006680">
    <property type="entry name" value="Amidohydro-rel"/>
</dbReference>
<comment type="pathway">
    <text evidence="2">Nitrogen metabolism; (S)-allantoin degradation; allantoate from (S)-allantoin: step 1/1.</text>
</comment>
<dbReference type="InterPro" id="IPR011059">
    <property type="entry name" value="Metal-dep_hydrolase_composite"/>
</dbReference>
<organism evidence="11 12">
    <name type="scientific">Nocardioides euryhalodurans</name>
    <dbReference type="NCBI Taxonomy" id="2518370"/>
    <lineage>
        <taxon>Bacteria</taxon>
        <taxon>Bacillati</taxon>
        <taxon>Actinomycetota</taxon>
        <taxon>Actinomycetes</taxon>
        <taxon>Propionibacteriales</taxon>
        <taxon>Nocardioidaceae</taxon>
        <taxon>Nocardioides</taxon>
    </lineage>
</organism>
<dbReference type="SUPFAM" id="SSF51338">
    <property type="entry name" value="Composite domain of metallo-dependent hydrolases"/>
    <property type="match status" value="1"/>
</dbReference>
<keyword evidence="6" id="KW-0659">Purine metabolism</keyword>
<evidence type="ECO:0000256" key="4">
    <source>
        <dbReference type="ARBA" id="ARBA00011881"/>
    </source>
</evidence>
<proteinExistence type="inferred from homology"/>
<keyword evidence="12" id="KW-1185">Reference proteome</keyword>
<dbReference type="AlphaFoldDB" id="A0A4P7GJQ2"/>
<evidence type="ECO:0000256" key="9">
    <source>
        <dbReference type="ARBA" id="ARBA00022833"/>
    </source>
</evidence>
<gene>
    <name evidence="11" type="primary">allB</name>
    <name evidence="11" type="ORF">EXE57_07445</name>
</gene>
<dbReference type="OrthoDB" id="9803027at2"/>
<keyword evidence="7" id="KW-0479">Metal-binding</keyword>
<dbReference type="InterPro" id="IPR050138">
    <property type="entry name" value="DHOase/Allantoinase_Hydrolase"/>
</dbReference>
<evidence type="ECO:0000313" key="11">
    <source>
        <dbReference type="EMBL" id="QBR92133.1"/>
    </source>
</evidence>
<dbReference type="Pfam" id="PF01979">
    <property type="entry name" value="Amidohydro_1"/>
    <property type="match status" value="1"/>
</dbReference>
<evidence type="ECO:0000256" key="7">
    <source>
        <dbReference type="ARBA" id="ARBA00022723"/>
    </source>
</evidence>
<dbReference type="NCBIfam" id="TIGR03178">
    <property type="entry name" value="allantoinase"/>
    <property type="match status" value="1"/>
</dbReference>
<reference evidence="11 12" key="1">
    <citation type="submission" date="2019-03" db="EMBL/GenBank/DDBJ databases">
        <title>Three New Species of Nocardioides, Nocardioides euryhalodurans sp. nov., Nocardioides seonyuensis sp. nov. and Nocardioides eburneoflavus sp. nov., Iolated from Soil.</title>
        <authorList>
            <person name="Roh S.G."/>
            <person name="Lee C."/>
            <person name="Kim M.-K."/>
            <person name="Kim S.B."/>
        </authorList>
    </citation>
    <scope>NUCLEOTIDE SEQUENCE [LARGE SCALE GENOMIC DNA]</scope>
    <source>
        <strain evidence="11 12">MMS17-SY117</strain>
    </source>
</reference>
<dbReference type="GO" id="GO:0006145">
    <property type="term" value="P:purine nucleobase catabolic process"/>
    <property type="evidence" value="ECO:0007669"/>
    <property type="project" value="TreeGrafter"/>
</dbReference>
<dbReference type="Proteomes" id="UP000294894">
    <property type="component" value="Chromosome"/>
</dbReference>
<dbReference type="EMBL" id="CP038267">
    <property type="protein sequence ID" value="QBR92133.1"/>
    <property type="molecule type" value="Genomic_DNA"/>
</dbReference>
<keyword evidence="9" id="KW-0862">Zinc</keyword>
<protein>
    <recommendedName>
        <fullName evidence="5">allantoinase</fullName>
        <ecNumber evidence="5">3.5.2.5</ecNumber>
    </recommendedName>
</protein>
<dbReference type="GO" id="GO:0004038">
    <property type="term" value="F:allantoinase activity"/>
    <property type="evidence" value="ECO:0007669"/>
    <property type="project" value="UniProtKB-EC"/>
</dbReference>
<accession>A0A4P7GJQ2</accession>
<dbReference type="KEGG" id="noy:EXE57_07445"/>
<dbReference type="RefSeq" id="WP_135075804.1">
    <property type="nucleotide sequence ID" value="NZ_CP038267.1"/>
</dbReference>
<evidence type="ECO:0000256" key="2">
    <source>
        <dbReference type="ARBA" id="ARBA00004968"/>
    </source>
</evidence>
<evidence type="ECO:0000256" key="8">
    <source>
        <dbReference type="ARBA" id="ARBA00022801"/>
    </source>
</evidence>
<evidence type="ECO:0000259" key="10">
    <source>
        <dbReference type="Pfam" id="PF01979"/>
    </source>
</evidence>
<evidence type="ECO:0000313" key="12">
    <source>
        <dbReference type="Proteomes" id="UP000294894"/>
    </source>
</evidence>
<dbReference type="PANTHER" id="PTHR43668:SF2">
    <property type="entry name" value="ALLANTOINASE"/>
    <property type="match status" value="1"/>
</dbReference>